<proteinExistence type="predicted"/>
<dbReference type="EMBL" id="JAWDJO010000001">
    <property type="protein sequence ID" value="KAL1902118.1"/>
    <property type="molecule type" value="Genomic_DNA"/>
</dbReference>
<evidence type="ECO:0000313" key="3">
    <source>
        <dbReference type="Proteomes" id="UP001583280"/>
    </source>
</evidence>
<feature type="compositionally biased region" description="Acidic residues" evidence="1">
    <location>
        <begin position="657"/>
        <end position="668"/>
    </location>
</feature>
<accession>A0ABR3ZN51</accession>
<feature type="compositionally biased region" description="Basic and acidic residues" evidence="1">
    <location>
        <begin position="679"/>
        <end position="697"/>
    </location>
</feature>
<protein>
    <submittedName>
        <fullName evidence="2">Uncharacterized protein</fullName>
    </submittedName>
</protein>
<feature type="region of interest" description="Disordered" evidence="1">
    <location>
        <begin position="636"/>
        <end position="705"/>
    </location>
</feature>
<dbReference type="Proteomes" id="UP001583280">
    <property type="component" value="Unassembled WGS sequence"/>
</dbReference>
<evidence type="ECO:0000313" key="2">
    <source>
        <dbReference type="EMBL" id="KAL1902118.1"/>
    </source>
</evidence>
<sequence>MIGVMSSLISCDDPDFVLPSIEGPVALPLNNHRRHHGRNSHTRNQHALQHDLLNVNDSHSPNTRYTASCLNTLAPSPTILSTAVQLLTRDGQQRHNAIDQNEFHRNGALYPSLSISSSSSSSEDDEIPAMLPPPQRFSTGKTSGPRPYNPGKRVMPVPPAAKTSKPEACQSKRTVSRTTADAVSESSQPTASARKRSLKDLSFEQDAVLHASTKSKRSKWSATRELQEEAAVLPELPSVAIPVKRGRRQPRNHPLPKQKVENYEPIEGEANFEQRKTSSKVAAVLDHRKSIRQAAPLSGYPLDYEKYGDKSENDNSHFPMEISMSFSHATGIDHGTPPRRPRQPAFMLSQDETDASFAHECIISSALPPTRFSGNAPYSDFKTPSQLALSDLPPPPTPSTTSAPAAYVDANFDLQTRSRNIILDVPGIYELSKAAGADNMAYACQPFQLPHNRSTWPLWRYLSYLRRKFGQLPDVSDTGTHNANANAHAVFLNEHNETLQKAYSGVGVNMIKVLSICDRSIDDQEIRNASPPTIIKDLVEVIIPVAIMVVQTLFHAMELPRGGSPIGIYGAYHQWQKQDFQAEFLDTDETVPVEDTDPGGQSLKSGGHYMFTLRMAHITAQAIGWLEDLDKAASAVGPTAPERATSIGTEKGKDSGEGEETDESDDGFEPVKGFNPKRSRAETKKETKKVPNADMERRKSRGVSQVSKLLGPIRMAVDTALSCLN</sequence>
<organism evidence="2 3">
    <name type="scientific">Ceratocystis pirilliformis</name>
    <dbReference type="NCBI Taxonomy" id="259994"/>
    <lineage>
        <taxon>Eukaryota</taxon>
        <taxon>Fungi</taxon>
        <taxon>Dikarya</taxon>
        <taxon>Ascomycota</taxon>
        <taxon>Pezizomycotina</taxon>
        <taxon>Sordariomycetes</taxon>
        <taxon>Hypocreomycetidae</taxon>
        <taxon>Microascales</taxon>
        <taxon>Ceratocystidaceae</taxon>
        <taxon>Ceratocystis</taxon>
    </lineage>
</organism>
<gene>
    <name evidence="2" type="ORF">Cpir12675_000016</name>
</gene>
<feature type="compositionally biased region" description="Polar residues" evidence="1">
    <location>
        <begin position="171"/>
        <end position="191"/>
    </location>
</feature>
<comment type="caution">
    <text evidence="2">The sequence shown here is derived from an EMBL/GenBank/DDBJ whole genome shotgun (WGS) entry which is preliminary data.</text>
</comment>
<feature type="region of interest" description="Disordered" evidence="1">
    <location>
        <begin position="114"/>
        <end position="198"/>
    </location>
</feature>
<evidence type="ECO:0000256" key="1">
    <source>
        <dbReference type="SAM" id="MobiDB-lite"/>
    </source>
</evidence>
<name>A0ABR3ZN51_9PEZI</name>
<keyword evidence="3" id="KW-1185">Reference proteome</keyword>
<reference evidence="2 3" key="1">
    <citation type="journal article" date="2024" name="IMA Fungus">
        <title>IMA Genome - F19 : A genome assembly and annotation guide to empower mycologists, including annotated draft genome sequences of Ceratocystis pirilliformis, Diaporthe australafricana, Fusarium ophioides, Paecilomyces lecythidis, and Sporothrix stenoceras.</title>
        <authorList>
            <person name="Aylward J."/>
            <person name="Wilson A.M."/>
            <person name="Visagie C.M."/>
            <person name="Spraker J."/>
            <person name="Barnes I."/>
            <person name="Buitendag C."/>
            <person name="Ceriani C."/>
            <person name="Del Mar Angel L."/>
            <person name="du Plessis D."/>
            <person name="Fuchs T."/>
            <person name="Gasser K."/>
            <person name="Kramer D."/>
            <person name="Li W."/>
            <person name="Munsamy K."/>
            <person name="Piso A."/>
            <person name="Price J.L."/>
            <person name="Sonnekus B."/>
            <person name="Thomas C."/>
            <person name="van der Nest A."/>
            <person name="van Dijk A."/>
            <person name="van Heerden A."/>
            <person name="van Vuuren N."/>
            <person name="Yilmaz N."/>
            <person name="Duong T.A."/>
            <person name="van der Merwe N.A."/>
            <person name="Wingfield M.J."/>
            <person name="Wingfield B.D."/>
        </authorList>
    </citation>
    <scope>NUCLEOTIDE SEQUENCE [LARGE SCALE GENOMIC DNA]</scope>
    <source>
        <strain evidence="2 3">CMW 12675</strain>
    </source>
</reference>